<sequence length="95" mass="10801">MEYAIIIVILLFIYMVTSSRIKALENQIKSMKVKIDQLSINGDVQVNPVDDDIRKLLHEGKDVRAVKAVRDALGLSLLDAKQYVDAIKKEMDEKK</sequence>
<reference evidence="2" key="1">
    <citation type="journal article" date="2025" name="Aquaculture">
        <title>Assessment of the bioflocculant production and safety properties of Metabacillus hrfriensis sp. nov. based on phenotypic and whole-genome sequencing analysis.</title>
        <authorList>
            <person name="Zhang R."/>
            <person name="Zhao Z."/>
            <person name="Luo L."/>
            <person name="Wang S."/>
            <person name="Guo K."/>
            <person name="Xu W."/>
        </authorList>
    </citation>
    <scope>NUCLEOTIDE SEQUENCE [LARGE SCALE GENOMIC DNA]</scope>
    <source>
        <strain evidence="2">CT-WN-B3</strain>
    </source>
</reference>
<gene>
    <name evidence="1" type="ORF">QLQ22_07460</name>
</gene>
<protein>
    <submittedName>
        <fullName evidence="1">Uncharacterized protein</fullName>
    </submittedName>
</protein>
<accession>A0ACD4RFD9</accession>
<evidence type="ECO:0000313" key="2">
    <source>
        <dbReference type="Proteomes" id="UP001226091"/>
    </source>
</evidence>
<dbReference type="EMBL" id="CP126116">
    <property type="protein sequence ID" value="WHZ59159.1"/>
    <property type="molecule type" value="Genomic_DNA"/>
</dbReference>
<dbReference type="Proteomes" id="UP001226091">
    <property type="component" value="Chromosome"/>
</dbReference>
<name>A0ACD4RFD9_9BACI</name>
<organism evidence="1 2">
    <name type="scientific">Metabacillus hrfriensis</name>
    <dbReference type="NCBI Taxonomy" id="3048891"/>
    <lineage>
        <taxon>Bacteria</taxon>
        <taxon>Bacillati</taxon>
        <taxon>Bacillota</taxon>
        <taxon>Bacilli</taxon>
        <taxon>Bacillales</taxon>
        <taxon>Bacillaceae</taxon>
        <taxon>Metabacillus</taxon>
    </lineage>
</organism>
<proteinExistence type="predicted"/>
<evidence type="ECO:0000313" key="1">
    <source>
        <dbReference type="EMBL" id="WHZ59159.1"/>
    </source>
</evidence>
<keyword evidence="2" id="KW-1185">Reference proteome</keyword>